<dbReference type="EMBL" id="JACHVB010000013">
    <property type="protein sequence ID" value="MBC2593291.1"/>
    <property type="molecule type" value="Genomic_DNA"/>
</dbReference>
<feature type="transmembrane region" description="Helical" evidence="1">
    <location>
        <begin position="12"/>
        <end position="35"/>
    </location>
</feature>
<dbReference type="RefSeq" id="WP_185674301.1">
    <property type="nucleotide sequence ID" value="NZ_JACHVB010000013.1"/>
</dbReference>
<feature type="transmembrane region" description="Helical" evidence="1">
    <location>
        <begin position="55"/>
        <end position="82"/>
    </location>
</feature>
<protein>
    <submittedName>
        <fullName evidence="2">Uncharacterized protein</fullName>
    </submittedName>
</protein>
<keyword evidence="1" id="KW-0812">Transmembrane</keyword>
<organism evidence="2 3">
    <name type="scientific">Ruficoccus amylovorans</name>
    <dbReference type="NCBI Taxonomy" id="1804625"/>
    <lineage>
        <taxon>Bacteria</taxon>
        <taxon>Pseudomonadati</taxon>
        <taxon>Verrucomicrobiota</taxon>
        <taxon>Opitutia</taxon>
        <taxon>Puniceicoccales</taxon>
        <taxon>Cerasicoccaceae</taxon>
        <taxon>Ruficoccus</taxon>
    </lineage>
</organism>
<name>A0A842HD38_9BACT</name>
<evidence type="ECO:0000256" key="1">
    <source>
        <dbReference type="SAM" id="Phobius"/>
    </source>
</evidence>
<keyword evidence="1" id="KW-0472">Membrane</keyword>
<gene>
    <name evidence="2" type="ORF">H5P28_03355</name>
</gene>
<keyword evidence="1" id="KW-1133">Transmembrane helix</keyword>
<dbReference type="Proteomes" id="UP000546464">
    <property type="component" value="Unassembled WGS sequence"/>
</dbReference>
<keyword evidence="3" id="KW-1185">Reference proteome</keyword>
<dbReference type="AlphaFoldDB" id="A0A842HD38"/>
<evidence type="ECO:0000313" key="2">
    <source>
        <dbReference type="EMBL" id="MBC2593291.1"/>
    </source>
</evidence>
<feature type="transmembrane region" description="Helical" evidence="1">
    <location>
        <begin position="94"/>
        <end position="117"/>
    </location>
</feature>
<evidence type="ECO:0000313" key="3">
    <source>
        <dbReference type="Proteomes" id="UP000546464"/>
    </source>
</evidence>
<sequence>MRLILKAEYPAFFKIVLGTAAMVVAYGILHDQYLIRVSARHFTEFHPAIFDTENITLLALGFAVMATFGPGLVLGYLMYAAARLGQRVRAEPGGVFLTVLVLLLLLELIAVSTGQLAPLLNEHDLLPFPPELYPDSTPEILITQTTQLVAYLLAPVLSGLGLAWVYFRRAKAGVN</sequence>
<proteinExistence type="predicted"/>
<feature type="transmembrane region" description="Helical" evidence="1">
    <location>
        <begin position="148"/>
        <end position="167"/>
    </location>
</feature>
<comment type="caution">
    <text evidence="2">The sequence shown here is derived from an EMBL/GenBank/DDBJ whole genome shotgun (WGS) entry which is preliminary data.</text>
</comment>
<accession>A0A842HD38</accession>
<reference evidence="2 3" key="1">
    <citation type="submission" date="2020-07" db="EMBL/GenBank/DDBJ databases">
        <authorList>
            <person name="Feng X."/>
        </authorList>
    </citation>
    <scope>NUCLEOTIDE SEQUENCE [LARGE SCALE GENOMIC DNA]</scope>
    <source>
        <strain evidence="2 3">JCM31066</strain>
    </source>
</reference>